<evidence type="ECO:0000313" key="1">
    <source>
        <dbReference type="EMBL" id="PSL42792.1"/>
    </source>
</evidence>
<evidence type="ECO:0000313" key="2">
    <source>
        <dbReference type="Proteomes" id="UP000240971"/>
    </source>
</evidence>
<sequence>MEDHSKIVGEGLKKMITKLVSMSKADKHDVFNDISWPDQLDDNQFWISRHLISLYNTPLIEQVSEEELYRLSKEECVNFFSLNVHGIRELLLDVMQYIHQPKFEVVSEFLHHFIDEENEHMFFFAKFCQKYAGKIYDDKFLKYPTDNTSGNVRLFFVFMRIWTFEMIVDYYNSQMANDKSLHPFIQEINGLHHKDESRHIAFGGKLLQSVFKDLLELESSETINSIRTYTQNYIKNRMGMFYNPYAYKAAGIEDFFSMRNVLLENEGRREMHKEILKGMLNKLYDYEIILDKNIYS</sequence>
<dbReference type="EMBL" id="PYAW01000010">
    <property type="protein sequence ID" value="PSL42792.1"/>
    <property type="molecule type" value="Genomic_DNA"/>
</dbReference>
<comment type="caution">
    <text evidence="1">The sequence shown here is derived from an EMBL/GenBank/DDBJ whole genome shotgun (WGS) entry which is preliminary data.</text>
</comment>
<keyword evidence="2" id="KW-1185">Reference proteome</keyword>
<dbReference type="Proteomes" id="UP000240971">
    <property type="component" value="Unassembled WGS sequence"/>
</dbReference>
<accession>A0A2P8H990</accession>
<name>A0A2P8H990_CHINA</name>
<dbReference type="InterPro" id="IPR025859">
    <property type="entry name" value="AurF/CmlI"/>
</dbReference>
<dbReference type="OrthoDB" id="5489780at2"/>
<gene>
    <name evidence="1" type="ORF">CLV51_1108</name>
</gene>
<proteinExistence type="predicted"/>
<protein>
    <submittedName>
        <fullName evidence="1">Para-aminobenzoate N-oxygenase AurF</fullName>
    </submittedName>
</protein>
<dbReference type="RefSeq" id="WP_106531249.1">
    <property type="nucleotide sequence ID" value="NZ_PYAW01000010.1"/>
</dbReference>
<dbReference type="GO" id="GO:0016491">
    <property type="term" value="F:oxidoreductase activity"/>
    <property type="evidence" value="ECO:0007669"/>
    <property type="project" value="InterPro"/>
</dbReference>
<dbReference type="Pfam" id="PF11583">
    <property type="entry name" value="AurF"/>
    <property type="match status" value="1"/>
</dbReference>
<organism evidence="1 2">
    <name type="scientific">Chitinophaga niastensis</name>
    <dbReference type="NCBI Taxonomy" id="536980"/>
    <lineage>
        <taxon>Bacteria</taxon>
        <taxon>Pseudomonadati</taxon>
        <taxon>Bacteroidota</taxon>
        <taxon>Chitinophagia</taxon>
        <taxon>Chitinophagales</taxon>
        <taxon>Chitinophagaceae</taxon>
        <taxon>Chitinophaga</taxon>
    </lineage>
</organism>
<dbReference type="Gene3D" id="1.10.620.20">
    <property type="entry name" value="Ribonucleotide Reductase, subunit A"/>
    <property type="match status" value="1"/>
</dbReference>
<dbReference type="InterPro" id="IPR009078">
    <property type="entry name" value="Ferritin-like_SF"/>
</dbReference>
<reference evidence="1 2" key="1">
    <citation type="submission" date="2018-03" db="EMBL/GenBank/DDBJ databases">
        <title>Genomic Encyclopedia of Archaeal and Bacterial Type Strains, Phase II (KMG-II): from individual species to whole genera.</title>
        <authorList>
            <person name="Goeker M."/>
        </authorList>
    </citation>
    <scope>NUCLEOTIDE SEQUENCE [LARGE SCALE GENOMIC DNA]</scope>
    <source>
        <strain evidence="1 2">DSM 24859</strain>
    </source>
</reference>
<dbReference type="InterPro" id="IPR012348">
    <property type="entry name" value="RNR-like"/>
</dbReference>
<dbReference type="AlphaFoldDB" id="A0A2P8H990"/>
<dbReference type="SUPFAM" id="SSF47240">
    <property type="entry name" value="Ferritin-like"/>
    <property type="match status" value="1"/>
</dbReference>